<dbReference type="PANTHER" id="PTHR42977">
    <property type="entry name" value="HYDROLASE-RELATED"/>
    <property type="match status" value="1"/>
</dbReference>
<feature type="domain" description="AB hydrolase-1" evidence="2">
    <location>
        <begin position="36"/>
        <end position="277"/>
    </location>
</feature>
<evidence type="ECO:0000313" key="3">
    <source>
        <dbReference type="EMBL" id="MBB3129453.1"/>
    </source>
</evidence>
<protein>
    <submittedName>
        <fullName evidence="3">Haloalkane dehalogenase</fullName>
        <ecNumber evidence="3">3.8.1.5</ecNumber>
    </submittedName>
</protein>
<evidence type="ECO:0000256" key="1">
    <source>
        <dbReference type="ARBA" id="ARBA00022801"/>
    </source>
</evidence>
<dbReference type="PRINTS" id="PR00111">
    <property type="entry name" value="ABHYDROLASE"/>
</dbReference>
<evidence type="ECO:0000313" key="4">
    <source>
        <dbReference type="Proteomes" id="UP000517523"/>
    </source>
</evidence>
<dbReference type="InterPro" id="IPR051340">
    <property type="entry name" value="Haloalkane_dehalogenase"/>
</dbReference>
<dbReference type="GO" id="GO:0004301">
    <property type="term" value="F:epoxide hydrolase activity"/>
    <property type="evidence" value="ECO:0007669"/>
    <property type="project" value="TreeGrafter"/>
</dbReference>
<dbReference type="Proteomes" id="UP000517523">
    <property type="component" value="Unassembled WGS sequence"/>
</dbReference>
<reference evidence="3 4" key="1">
    <citation type="submission" date="2020-08" db="EMBL/GenBank/DDBJ databases">
        <title>Genomic Encyclopedia of Type Strains, Phase III (KMG-III): the genomes of soil and plant-associated and newly described type strains.</title>
        <authorList>
            <person name="Whitman W."/>
        </authorList>
    </citation>
    <scope>NUCLEOTIDE SEQUENCE [LARGE SCALE GENOMIC DNA]</scope>
    <source>
        <strain evidence="3 4">CECT 5831</strain>
    </source>
</reference>
<dbReference type="InterPro" id="IPR029058">
    <property type="entry name" value="AB_hydrolase_fold"/>
</dbReference>
<sequence length="313" mass="35525">MMQRPFEVNASEYPFQDHWLPYRDGAIHYIDEGEGPVVVLLHGNPTWSYLYRNVIKELSGRCRLIAPDYPGFGMSKAPTGYGYTPQEHAEAVTALIQQLDLQNVVLVVQDWGGPVGLHYAVHHPDNVRGIVLMNTWAWPAKILPMKLFSIAMGGWPLGYWLQTRRNFFAHTIVPSGIHHKEKVTAALRKAYTDPFPTPALRKPTWVFPRSIRKAGPWLAEIESRLPLLSEIPAQILWGLKDSAGFPVEEMQRWQGILRMNETEALSDASHYVQEDRPDRVAASIRRVLERTSGAGKRPNMIKYAETKPGRISI</sequence>
<dbReference type="InterPro" id="IPR000639">
    <property type="entry name" value="Epox_hydrolase-like"/>
</dbReference>
<accession>A0A839TSH8</accession>
<dbReference type="EMBL" id="JACHXJ010000003">
    <property type="protein sequence ID" value="MBB3129453.1"/>
    <property type="molecule type" value="Genomic_DNA"/>
</dbReference>
<keyword evidence="1 3" id="KW-0378">Hydrolase</keyword>
<comment type="caution">
    <text evidence="3">The sequence shown here is derived from an EMBL/GenBank/DDBJ whole genome shotgun (WGS) entry which is preliminary data.</text>
</comment>
<evidence type="ECO:0000259" key="2">
    <source>
        <dbReference type="Pfam" id="PF00561"/>
    </source>
</evidence>
<dbReference type="RefSeq" id="WP_246426696.1">
    <property type="nucleotide sequence ID" value="NZ_JACHXJ010000003.1"/>
</dbReference>
<dbReference type="Pfam" id="PF00561">
    <property type="entry name" value="Abhydrolase_1"/>
    <property type="match status" value="1"/>
</dbReference>
<gene>
    <name evidence="3" type="ORF">FHS19_004128</name>
</gene>
<dbReference type="SUPFAM" id="SSF53474">
    <property type="entry name" value="alpha/beta-Hydrolases"/>
    <property type="match status" value="1"/>
</dbReference>
<dbReference type="PANTHER" id="PTHR42977:SF3">
    <property type="entry name" value="AB HYDROLASE-1 DOMAIN-CONTAINING PROTEIN"/>
    <property type="match status" value="1"/>
</dbReference>
<dbReference type="AlphaFoldDB" id="A0A839TSH8"/>
<name>A0A839TSH8_9BACL</name>
<dbReference type="Gene3D" id="3.40.50.1820">
    <property type="entry name" value="alpha/beta hydrolase"/>
    <property type="match status" value="1"/>
</dbReference>
<dbReference type="PRINTS" id="PR00412">
    <property type="entry name" value="EPOXHYDRLASE"/>
</dbReference>
<proteinExistence type="predicted"/>
<dbReference type="GO" id="GO:0018786">
    <property type="term" value="F:haloalkane dehalogenase activity"/>
    <property type="evidence" value="ECO:0007669"/>
    <property type="project" value="UniProtKB-EC"/>
</dbReference>
<dbReference type="InterPro" id="IPR000073">
    <property type="entry name" value="AB_hydrolase_1"/>
</dbReference>
<dbReference type="EC" id="3.8.1.5" evidence="3"/>
<organism evidence="3 4">
    <name type="scientific">Paenibacillus rhizosphaerae</name>
    <dbReference type="NCBI Taxonomy" id="297318"/>
    <lineage>
        <taxon>Bacteria</taxon>
        <taxon>Bacillati</taxon>
        <taxon>Bacillota</taxon>
        <taxon>Bacilli</taxon>
        <taxon>Bacillales</taxon>
        <taxon>Paenibacillaceae</taxon>
        <taxon>Paenibacillus</taxon>
    </lineage>
</organism>